<dbReference type="Gramene" id="BGIOSGA018691-TA">
    <property type="protein sequence ID" value="BGIOSGA018691-PA"/>
    <property type="gene ID" value="BGIOSGA018691"/>
</dbReference>
<evidence type="ECO:0000313" key="2">
    <source>
        <dbReference type="EMBL" id="EEC78631.1"/>
    </source>
</evidence>
<gene>
    <name evidence="2" type="ORF">OsI_18694</name>
</gene>
<feature type="repeat" description="WD" evidence="1">
    <location>
        <begin position="46"/>
        <end position="78"/>
    </location>
</feature>
<protein>
    <submittedName>
        <fullName evidence="2">Uncharacterized protein</fullName>
    </submittedName>
</protein>
<accession>B8AYP0</accession>
<keyword evidence="3" id="KW-1185">Reference proteome</keyword>
<name>B8AYP0_ORYSI</name>
<dbReference type="InterPro" id="IPR015943">
    <property type="entry name" value="WD40/YVTN_repeat-like_dom_sf"/>
</dbReference>
<dbReference type="PROSITE" id="PS50294">
    <property type="entry name" value="WD_REPEATS_REGION"/>
    <property type="match status" value="1"/>
</dbReference>
<proteinExistence type="predicted"/>
<evidence type="ECO:0000256" key="1">
    <source>
        <dbReference type="PROSITE-ProRule" id="PRU00221"/>
    </source>
</evidence>
<dbReference type="EMBL" id="CM000130">
    <property type="protein sequence ID" value="EEC78631.1"/>
    <property type="molecule type" value="Genomic_DNA"/>
</dbReference>
<dbReference type="HOGENOM" id="CLU_2430934_0_0_1"/>
<dbReference type="AlphaFoldDB" id="B8AYP0"/>
<organism evidence="2 3">
    <name type="scientific">Oryza sativa subsp. indica</name>
    <name type="common">Rice</name>
    <dbReference type="NCBI Taxonomy" id="39946"/>
    <lineage>
        <taxon>Eukaryota</taxon>
        <taxon>Viridiplantae</taxon>
        <taxon>Streptophyta</taxon>
        <taxon>Embryophyta</taxon>
        <taxon>Tracheophyta</taxon>
        <taxon>Spermatophyta</taxon>
        <taxon>Magnoliopsida</taxon>
        <taxon>Liliopsida</taxon>
        <taxon>Poales</taxon>
        <taxon>Poaceae</taxon>
        <taxon>BOP clade</taxon>
        <taxon>Oryzoideae</taxon>
        <taxon>Oryzeae</taxon>
        <taxon>Oryzinae</taxon>
        <taxon>Oryza</taxon>
        <taxon>Oryza sativa</taxon>
    </lineage>
</organism>
<sequence length="91" mass="10214">MASPSSPPTASWRRERAHRSAQVKRIAEDLDDHWIIGTCLKESDKEQGHQKTITSLPKSVDLSHFLTGSLDKSAKLWDPGILTLIKTYVTE</sequence>
<keyword evidence="1" id="KW-0853">WD repeat</keyword>
<dbReference type="STRING" id="39946.B8AYP0"/>
<dbReference type="Gene3D" id="2.130.10.10">
    <property type="entry name" value="YVTN repeat-like/Quinoprotein amine dehydrogenase"/>
    <property type="match status" value="1"/>
</dbReference>
<dbReference type="PROSITE" id="PS50082">
    <property type="entry name" value="WD_REPEATS_2"/>
    <property type="match status" value="1"/>
</dbReference>
<dbReference type="InterPro" id="IPR001680">
    <property type="entry name" value="WD40_rpt"/>
</dbReference>
<dbReference type="Proteomes" id="UP000007015">
    <property type="component" value="Chromosome 5"/>
</dbReference>
<dbReference type="SUPFAM" id="SSF50978">
    <property type="entry name" value="WD40 repeat-like"/>
    <property type="match status" value="1"/>
</dbReference>
<reference evidence="2 3" key="1">
    <citation type="journal article" date="2005" name="PLoS Biol.">
        <title>The genomes of Oryza sativa: a history of duplications.</title>
        <authorList>
            <person name="Yu J."/>
            <person name="Wang J."/>
            <person name="Lin W."/>
            <person name="Li S."/>
            <person name="Li H."/>
            <person name="Zhou J."/>
            <person name="Ni P."/>
            <person name="Dong W."/>
            <person name="Hu S."/>
            <person name="Zeng C."/>
            <person name="Zhang J."/>
            <person name="Zhang Y."/>
            <person name="Li R."/>
            <person name="Xu Z."/>
            <person name="Li S."/>
            <person name="Li X."/>
            <person name="Zheng H."/>
            <person name="Cong L."/>
            <person name="Lin L."/>
            <person name="Yin J."/>
            <person name="Geng J."/>
            <person name="Li G."/>
            <person name="Shi J."/>
            <person name="Liu J."/>
            <person name="Lv H."/>
            <person name="Li J."/>
            <person name="Wang J."/>
            <person name="Deng Y."/>
            <person name="Ran L."/>
            <person name="Shi X."/>
            <person name="Wang X."/>
            <person name="Wu Q."/>
            <person name="Li C."/>
            <person name="Ren X."/>
            <person name="Wang J."/>
            <person name="Wang X."/>
            <person name="Li D."/>
            <person name="Liu D."/>
            <person name="Zhang X."/>
            <person name="Ji Z."/>
            <person name="Zhao W."/>
            <person name="Sun Y."/>
            <person name="Zhang Z."/>
            <person name="Bao J."/>
            <person name="Han Y."/>
            <person name="Dong L."/>
            <person name="Ji J."/>
            <person name="Chen P."/>
            <person name="Wu S."/>
            <person name="Liu J."/>
            <person name="Xiao Y."/>
            <person name="Bu D."/>
            <person name="Tan J."/>
            <person name="Yang L."/>
            <person name="Ye C."/>
            <person name="Zhang J."/>
            <person name="Xu J."/>
            <person name="Zhou Y."/>
            <person name="Yu Y."/>
            <person name="Zhang B."/>
            <person name="Zhuang S."/>
            <person name="Wei H."/>
            <person name="Liu B."/>
            <person name="Lei M."/>
            <person name="Yu H."/>
            <person name="Li Y."/>
            <person name="Xu H."/>
            <person name="Wei S."/>
            <person name="He X."/>
            <person name="Fang L."/>
            <person name="Zhang Z."/>
            <person name="Zhang Y."/>
            <person name="Huang X."/>
            <person name="Su Z."/>
            <person name="Tong W."/>
            <person name="Li J."/>
            <person name="Tong Z."/>
            <person name="Li S."/>
            <person name="Ye J."/>
            <person name="Wang L."/>
            <person name="Fang L."/>
            <person name="Lei T."/>
            <person name="Chen C."/>
            <person name="Chen H."/>
            <person name="Xu Z."/>
            <person name="Li H."/>
            <person name="Huang H."/>
            <person name="Zhang F."/>
            <person name="Xu H."/>
            <person name="Li N."/>
            <person name="Zhao C."/>
            <person name="Li S."/>
            <person name="Dong L."/>
            <person name="Huang Y."/>
            <person name="Li L."/>
            <person name="Xi Y."/>
            <person name="Qi Q."/>
            <person name="Li W."/>
            <person name="Zhang B."/>
            <person name="Hu W."/>
            <person name="Zhang Y."/>
            <person name="Tian X."/>
            <person name="Jiao Y."/>
            <person name="Liang X."/>
            <person name="Jin J."/>
            <person name="Gao L."/>
            <person name="Zheng W."/>
            <person name="Hao B."/>
            <person name="Liu S."/>
            <person name="Wang W."/>
            <person name="Yuan L."/>
            <person name="Cao M."/>
            <person name="McDermott J."/>
            <person name="Samudrala R."/>
            <person name="Wang J."/>
            <person name="Wong G.K."/>
            <person name="Yang H."/>
        </authorList>
    </citation>
    <scope>NUCLEOTIDE SEQUENCE [LARGE SCALE GENOMIC DNA]</scope>
    <source>
        <strain evidence="3">cv. 93-11</strain>
    </source>
</reference>
<evidence type="ECO:0000313" key="3">
    <source>
        <dbReference type="Proteomes" id="UP000007015"/>
    </source>
</evidence>
<dbReference type="Pfam" id="PF00400">
    <property type="entry name" value="WD40"/>
    <property type="match status" value="1"/>
</dbReference>
<dbReference type="InterPro" id="IPR036322">
    <property type="entry name" value="WD40_repeat_dom_sf"/>
</dbReference>